<evidence type="ECO:0000256" key="7">
    <source>
        <dbReference type="SAM" id="MobiDB-lite"/>
    </source>
</evidence>
<comment type="caution">
    <text evidence="8">The sequence shown here is derived from an EMBL/GenBank/DDBJ whole genome shotgun (WGS) entry which is preliminary data.</text>
</comment>
<evidence type="ECO:0000256" key="6">
    <source>
        <dbReference type="ARBA" id="ARBA00023288"/>
    </source>
</evidence>
<comment type="subcellular location">
    <subcellularLocation>
        <location evidence="1">Membrane</location>
        <topology evidence="1">Lipid-anchor</topology>
    </subcellularLocation>
</comment>
<evidence type="ECO:0000256" key="4">
    <source>
        <dbReference type="ARBA" id="ARBA00023136"/>
    </source>
</evidence>
<dbReference type="EMBL" id="JADBED010000001">
    <property type="protein sequence ID" value="MBE1525457.1"/>
    <property type="molecule type" value="Genomic_DNA"/>
</dbReference>
<reference evidence="8 9" key="1">
    <citation type="submission" date="2020-10" db="EMBL/GenBank/DDBJ databases">
        <title>Sequencing the genomes of 1000 actinobacteria strains.</title>
        <authorList>
            <person name="Klenk H.-P."/>
        </authorList>
    </citation>
    <scope>NUCLEOTIDE SEQUENCE [LARGE SCALE GENOMIC DNA]</scope>
    <source>
        <strain evidence="8 9">DSM 15666</strain>
    </source>
</reference>
<dbReference type="SUPFAM" id="SSF53850">
    <property type="entry name" value="Periplasmic binding protein-like II"/>
    <property type="match status" value="1"/>
</dbReference>
<name>A0ABR9JHP7_9MICC</name>
<dbReference type="PANTHER" id="PTHR30429">
    <property type="entry name" value="D-METHIONINE-BINDING LIPOPROTEIN METQ"/>
    <property type="match status" value="1"/>
</dbReference>
<keyword evidence="9" id="KW-1185">Reference proteome</keyword>
<evidence type="ECO:0000256" key="5">
    <source>
        <dbReference type="ARBA" id="ARBA00023139"/>
    </source>
</evidence>
<keyword evidence="4" id="KW-0472">Membrane</keyword>
<sequence>MSNHQQTPAQPTVNPRHRGLSAIAVSATLALALSSCSVFDRGGDEAEAAPADQQEFSIGVVGANESHREVERIAEEELGYEIELVEFTEYTQPNPALTSGDIDANWFQHIAYLADYNVSSGEDLQPIGSTAAVPLTLYSNEYEDVSEFAAGDTIAIPNDAVNQGRAINVLVAAGLVELSEENRQPEPRHIDEEASTVQVQPVAAQQTVNALESVEGSVINNNFAQDAELDPDGDGIFADDPTEAAAFPYINAFVTRAEDSDNEALREIAAVYHDERVLEIEAELSAGTSVPASEVTPEQLQESLVDYEDSLQSADGGSGTDEESDEPDEEDDDA</sequence>
<dbReference type="PANTHER" id="PTHR30429:SF3">
    <property type="entry name" value="LIPOPROTEIN"/>
    <property type="match status" value="1"/>
</dbReference>
<evidence type="ECO:0000256" key="2">
    <source>
        <dbReference type="ARBA" id="ARBA00008973"/>
    </source>
</evidence>
<comment type="similarity">
    <text evidence="2">Belongs to the NlpA lipoprotein family.</text>
</comment>
<accession>A0ABR9JHP7</accession>
<protein>
    <submittedName>
        <fullName evidence="8">D-methionine transport system substrate-binding protein</fullName>
    </submittedName>
</protein>
<dbReference type="InterPro" id="IPR004872">
    <property type="entry name" value="Lipoprotein_NlpA"/>
</dbReference>
<dbReference type="Gene3D" id="3.40.190.10">
    <property type="entry name" value="Periplasmic binding protein-like II"/>
    <property type="match status" value="2"/>
</dbReference>
<dbReference type="RefSeq" id="WP_192596320.1">
    <property type="nucleotide sequence ID" value="NZ_BAAALJ010000026.1"/>
</dbReference>
<keyword evidence="5" id="KW-0564">Palmitate</keyword>
<evidence type="ECO:0000256" key="1">
    <source>
        <dbReference type="ARBA" id="ARBA00004635"/>
    </source>
</evidence>
<feature type="compositionally biased region" description="Acidic residues" evidence="7">
    <location>
        <begin position="320"/>
        <end position="334"/>
    </location>
</feature>
<dbReference type="Pfam" id="PF03180">
    <property type="entry name" value="Lipoprotein_9"/>
    <property type="match status" value="1"/>
</dbReference>
<evidence type="ECO:0000313" key="9">
    <source>
        <dbReference type="Proteomes" id="UP000643525"/>
    </source>
</evidence>
<evidence type="ECO:0000256" key="3">
    <source>
        <dbReference type="ARBA" id="ARBA00022729"/>
    </source>
</evidence>
<gene>
    <name evidence="8" type="ORF">H4W27_002575</name>
</gene>
<evidence type="ECO:0000313" key="8">
    <source>
        <dbReference type="EMBL" id="MBE1525457.1"/>
    </source>
</evidence>
<proteinExistence type="inferred from homology"/>
<dbReference type="Proteomes" id="UP000643525">
    <property type="component" value="Unassembled WGS sequence"/>
</dbReference>
<feature type="region of interest" description="Disordered" evidence="7">
    <location>
        <begin position="307"/>
        <end position="334"/>
    </location>
</feature>
<keyword evidence="6" id="KW-0449">Lipoprotein</keyword>
<keyword evidence="3" id="KW-0732">Signal</keyword>
<organism evidence="8 9">
    <name type="scientific">Nesterenkonia lutea</name>
    <dbReference type="NCBI Taxonomy" id="272919"/>
    <lineage>
        <taxon>Bacteria</taxon>
        <taxon>Bacillati</taxon>
        <taxon>Actinomycetota</taxon>
        <taxon>Actinomycetes</taxon>
        <taxon>Micrococcales</taxon>
        <taxon>Micrococcaceae</taxon>
        <taxon>Nesterenkonia</taxon>
    </lineage>
</organism>